<feature type="transmembrane region" description="Helical" evidence="2">
    <location>
        <begin position="48"/>
        <end position="66"/>
    </location>
</feature>
<keyword evidence="2" id="KW-0472">Membrane</keyword>
<dbReference type="Pfam" id="PF13727">
    <property type="entry name" value="CoA_binding_3"/>
    <property type="match status" value="1"/>
</dbReference>
<feature type="transmembrane region" description="Helical" evidence="2">
    <location>
        <begin position="86"/>
        <end position="106"/>
    </location>
</feature>
<evidence type="ECO:0000259" key="3">
    <source>
        <dbReference type="Pfam" id="PF02719"/>
    </source>
</evidence>
<dbReference type="Pfam" id="PF02719">
    <property type="entry name" value="Polysacc_synt_2"/>
    <property type="match status" value="1"/>
</dbReference>
<evidence type="ECO:0000256" key="2">
    <source>
        <dbReference type="SAM" id="Phobius"/>
    </source>
</evidence>
<dbReference type="InterPro" id="IPR003869">
    <property type="entry name" value="Polysac_CapD-like"/>
</dbReference>
<keyword evidence="5" id="KW-1185">Reference proteome</keyword>
<dbReference type="CDD" id="cd05237">
    <property type="entry name" value="UDP_invert_4-6DH_SDR_e"/>
    <property type="match status" value="1"/>
</dbReference>
<accession>A0ABX1WNX2</accession>
<evidence type="ECO:0000256" key="1">
    <source>
        <dbReference type="ARBA" id="ARBA00007430"/>
    </source>
</evidence>
<evidence type="ECO:0000313" key="4">
    <source>
        <dbReference type="EMBL" id="NOJ76370.1"/>
    </source>
</evidence>
<dbReference type="InterPro" id="IPR051203">
    <property type="entry name" value="Polysaccharide_Synthase-Rel"/>
</dbReference>
<dbReference type="Gene3D" id="3.40.50.720">
    <property type="entry name" value="NAD(P)-binding Rossmann-like Domain"/>
    <property type="match status" value="2"/>
</dbReference>
<feature type="transmembrane region" description="Helical" evidence="2">
    <location>
        <begin position="118"/>
        <end position="145"/>
    </location>
</feature>
<dbReference type="InterPro" id="IPR036291">
    <property type="entry name" value="NAD(P)-bd_dom_sf"/>
</dbReference>
<dbReference type="InterPro" id="IPR029063">
    <property type="entry name" value="SAM-dependent_MTases_sf"/>
</dbReference>
<evidence type="ECO:0000313" key="5">
    <source>
        <dbReference type="Proteomes" id="UP000580344"/>
    </source>
</evidence>
<dbReference type="SUPFAM" id="SSF53335">
    <property type="entry name" value="S-adenosyl-L-methionine-dependent methyltransferases"/>
    <property type="match status" value="1"/>
</dbReference>
<comment type="caution">
    <text evidence="4">The sequence shown here is derived from an EMBL/GenBank/DDBJ whole genome shotgun (WGS) entry which is preliminary data.</text>
</comment>
<protein>
    <submittedName>
        <fullName evidence="4">Polysaccharide biosynthesis protein</fullName>
    </submittedName>
</protein>
<name>A0ABX1WNX2_9FLAO</name>
<dbReference type="SUPFAM" id="SSF51735">
    <property type="entry name" value="NAD(P)-binding Rossmann-fold domains"/>
    <property type="match status" value="1"/>
</dbReference>
<reference evidence="4 5" key="1">
    <citation type="submission" date="2020-05" db="EMBL/GenBank/DDBJ databases">
        <title>Tigecycline resistant gene in Empedobacter stercoris.</title>
        <authorList>
            <person name="Chen Y."/>
            <person name="Cheng Y."/>
            <person name="Zhou K."/>
        </authorList>
    </citation>
    <scope>NUCLEOTIDE SEQUENCE [LARGE SCALE GENOMIC DNA]</scope>
    <source>
        <strain evidence="4 5">ES202</strain>
    </source>
</reference>
<proteinExistence type="inferred from homology"/>
<dbReference type="EMBL" id="JABFOQ010000030">
    <property type="protein sequence ID" value="NOJ76370.1"/>
    <property type="molecule type" value="Genomic_DNA"/>
</dbReference>
<keyword evidence="2" id="KW-1133">Transmembrane helix</keyword>
<comment type="similarity">
    <text evidence="1">Belongs to the polysaccharide synthase family.</text>
</comment>
<sequence>MTLSPFNQRFITPRWVVLVIDILIVLVSYIISNFILNSFLDTFSIERLFYKLPFITLVYALCFIYFKTYKGVVKKTGLKDAENVFVSNATGFLILFFISFVFRQFIEQNLPETSGLIYVFRMSYSVIFVHLFITTVIMVIARLYYKWIYDYFFSKNKAVQKILIYGAGDSGLITRDILHNDTQFNYKVIGFIDDNISKVGTFIDGVKIYSIHDINEKFIDKHEITEIIISIQNIKTNQLLKLSKSIEELPVKIKIIPPISNWIDGTYKPVQIKQLKIEDLLGRESIQLNNPIINKEIKGKIVLVTGAAGSIGSEISRQIAMMDFDQLILIDHAESALYDIQQYLKNDLSDDKQNRIDYIVSSVRDRKRMLSLFDKYRPQIIFHAAAYKHVPLMEKFPYEAINTNVYGTKIIADLANDFGAEKFVMVSTDKAVNPTNVMGATKRVAEIYVNCINEKSKTNYIVTRFGNVLGSNGSVIPLFKRQLEHGGPLTVTHPDITRFFMTIPEACQLVLEAAIMGKGGEIFVFDMGESMKIIDLAKRMIRLSGYKYPEEIDIKIVGLRPGEKIYEELLANDENTIKTHHEKIMIAKVNTDKCHDNKKLIEELCVMSSTIEKHEQVLQLVAKIKEIVPEFISQNSEFEKLDNVIYEK</sequence>
<gene>
    <name evidence="4" type="ORF">HMH06_11095</name>
</gene>
<dbReference type="PANTHER" id="PTHR43318:SF1">
    <property type="entry name" value="POLYSACCHARIDE BIOSYNTHESIS PROTEIN EPSC-RELATED"/>
    <property type="match status" value="1"/>
</dbReference>
<dbReference type="PANTHER" id="PTHR43318">
    <property type="entry name" value="UDP-N-ACETYLGLUCOSAMINE 4,6-DEHYDRATASE"/>
    <property type="match status" value="1"/>
</dbReference>
<keyword evidence="2" id="KW-0812">Transmembrane</keyword>
<dbReference type="Proteomes" id="UP000580344">
    <property type="component" value="Unassembled WGS sequence"/>
</dbReference>
<feature type="domain" description="Polysaccharide biosynthesis protein CapD-like" evidence="3">
    <location>
        <begin position="302"/>
        <end position="588"/>
    </location>
</feature>
<feature type="transmembrane region" description="Helical" evidence="2">
    <location>
        <begin position="15"/>
        <end position="36"/>
    </location>
</feature>
<organism evidence="4 5">
    <name type="scientific">Empedobacter stercoris</name>
    <dbReference type="NCBI Taxonomy" id="1628248"/>
    <lineage>
        <taxon>Bacteria</taxon>
        <taxon>Pseudomonadati</taxon>
        <taxon>Bacteroidota</taxon>
        <taxon>Flavobacteriia</taxon>
        <taxon>Flavobacteriales</taxon>
        <taxon>Weeksellaceae</taxon>
        <taxon>Empedobacter</taxon>
    </lineage>
</organism>